<name>A0A0D7A4Q8_9AGAR</name>
<dbReference type="AlphaFoldDB" id="A0A0D7A4Q8"/>
<evidence type="ECO:0000256" key="2">
    <source>
        <dbReference type="ARBA" id="ARBA00008954"/>
    </source>
</evidence>
<keyword evidence="8" id="KW-1185">Reference proteome</keyword>
<keyword evidence="5 6" id="KW-0663">Pyridoxal phosphate</keyword>
<dbReference type="PANTHER" id="PTHR11986">
    <property type="entry name" value="AMINOTRANSFERASE CLASS III"/>
    <property type="match status" value="1"/>
</dbReference>
<dbReference type="InterPro" id="IPR015422">
    <property type="entry name" value="PyrdxlP-dep_Trfase_small"/>
</dbReference>
<proteinExistence type="inferred from homology"/>
<dbReference type="FunFam" id="3.40.640.10:FF:000013">
    <property type="entry name" value="4-aminobutyrate aminotransferase"/>
    <property type="match status" value="1"/>
</dbReference>
<comment type="similarity">
    <text evidence="2 6">Belongs to the class-III pyridoxal-phosphate-dependent aminotransferase family.</text>
</comment>
<protein>
    <submittedName>
        <fullName evidence="7">Acetylornithine aminotransferase</fullName>
    </submittedName>
</protein>
<dbReference type="CDD" id="cd00610">
    <property type="entry name" value="OAT_like"/>
    <property type="match status" value="1"/>
</dbReference>
<evidence type="ECO:0000256" key="5">
    <source>
        <dbReference type="ARBA" id="ARBA00022898"/>
    </source>
</evidence>
<dbReference type="InterPro" id="IPR005814">
    <property type="entry name" value="Aminotrans_3"/>
</dbReference>
<evidence type="ECO:0000313" key="7">
    <source>
        <dbReference type="EMBL" id="KIY45730.1"/>
    </source>
</evidence>
<dbReference type="SUPFAM" id="SSF53383">
    <property type="entry name" value="PLP-dependent transferases"/>
    <property type="match status" value="1"/>
</dbReference>
<dbReference type="InterPro" id="IPR049704">
    <property type="entry name" value="Aminotrans_3_PPA_site"/>
</dbReference>
<evidence type="ECO:0000256" key="3">
    <source>
        <dbReference type="ARBA" id="ARBA00022576"/>
    </source>
</evidence>
<evidence type="ECO:0000313" key="8">
    <source>
        <dbReference type="Proteomes" id="UP000054144"/>
    </source>
</evidence>
<keyword evidence="4 7" id="KW-0808">Transferase</keyword>
<dbReference type="Gene3D" id="3.40.640.10">
    <property type="entry name" value="Type I PLP-dependent aspartate aminotransferase-like (Major domain)"/>
    <property type="match status" value="1"/>
</dbReference>
<accession>A0A0D7A4Q8</accession>
<dbReference type="InterPro" id="IPR050103">
    <property type="entry name" value="Class-III_PLP-dep_AT"/>
</dbReference>
<dbReference type="GO" id="GO:0042802">
    <property type="term" value="F:identical protein binding"/>
    <property type="evidence" value="ECO:0007669"/>
    <property type="project" value="TreeGrafter"/>
</dbReference>
<organism evidence="7 8">
    <name type="scientific">Fistulina hepatica ATCC 64428</name>
    <dbReference type="NCBI Taxonomy" id="1128425"/>
    <lineage>
        <taxon>Eukaryota</taxon>
        <taxon>Fungi</taxon>
        <taxon>Dikarya</taxon>
        <taxon>Basidiomycota</taxon>
        <taxon>Agaricomycotina</taxon>
        <taxon>Agaricomycetes</taxon>
        <taxon>Agaricomycetidae</taxon>
        <taxon>Agaricales</taxon>
        <taxon>Fistulinaceae</taxon>
        <taxon>Fistulina</taxon>
    </lineage>
</organism>
<sequence length="459" mass="49679">MPVQPTRAASSSAHAALEAIGDTHVTRGLFRMIPRIMLKGEGLYATFSDGRRMLDFTSGIGVTSLGHCHPRVSRAAAEQCMKVVHAQCSIAYHEPYLQLIERLLPIMPDKSLDSFFFWNSGSEAIEAAIKIARTYTRRQNIICMQGGYHGRTYGAMAVTRSKTIYSQGVFPLMSGTYVMPFPYWHQMGLPRDTPEEVLVEQCLYQLDLVLTQQTSPQDTAGILIEPVLGEGGYVPAPAALLKGIRERCDKYGTIMIVDEVQSGFARTGKYFAIEHSGVVPDVMTIAKGLANGFPLSGVVSRKEITDKLSPGSMGGTYAGNAVACAAAVAVADVMRETDILSNVNARAEQLYTGLNTLAADPAIAPYVLEVRGKGLMAAIEFVRSGDDSDTALKGMQVPNSPKGIAPRIAIRCIKKGMLILTTSVYETIRFIPALTVSEVEMAEAIEIFSAAVREEIASL</sequence>
<dbReference type="Pfam" id="PF00202">
    <property type="entry name" value="Aminotran_3"/>
    <property type="match status" value="1"/>
</dbReference>
<dbReference type="PROSITE" id="PS00600">
    <property type="entry name" value="AA_TRANSFER_CLASS_3"/>
    <property type="match status" value="1"/>
</dbReference>
<keyword evidence="3 7" id="KW-0032">Aminotransferase</keyword>
<evidence type="ECO:0000256" key="1">
    <source>
        <dbReference type="ARBA" id="ARBA00001933"/>
    </source>
</evidence>
<evidence type="ECO:0000256" key="4">
    <source>
        <dbReference type="ARBA" id="ARBA00022679"/>
    </source>
</evidence>
<dbReference type="GO" id="GO:0030170">
    <property type="term" value="F:pyridoxal phosphate binding"/>
    <property type="evidence" value="ECO:0007669"/>
    <property type="project" value="InterPro"/>
</dbReference>
<reference evidence="7 8" key="1">
    <citation type="journal article" date="2015" name="Fungal Genet. Biol.">
        <title>Evolution of novel wood decay mechanisms in Agaricales revealed by the genome sequences of Fistulina hepatica and Cylindrobasidium torrendii.</title>
        <authorList>
            <person name="Floudas D."/>
            <person name="Held B.W."/>
            <person name="Riley R."/>
            <person name="Nagy L.G."/>
            <person name="Koehler G."/>
            <person name="Ransdell A.S."/>
            <person name="Younus H."/>
            <person name="Chow J."/>
            <person name="Chiniquy J."/>
            <person name="Lipzen A."/>
            <person name="Tritt A."/>
            <person name="Sun H."/>
            <person name="Haridas S."/>
            <person name="LaButti K."/>
            <person name="Ohm R.A."/>
            <person name="Kues U."/>
            <person name="Blanchette R.A."/>
            <person name="Grigoriev I.V."/>
            <person name="Minto R.E."/>
            <person name="Hibbett D.S."/>
        </authorList>
    </citation>
    <scope>NUCLEOTIDE SEQUENCE [LARGE SCALE GENOMIC DNA]</scope>
    <source>
        <strain evidence="7 8">ATCC 64428</strain>
    </source>
</reference>
<dbReference type="OrthoDB" id="10260828at2759"/>
<evidence type="ECO:0000256" key="6">
    <source>
        <dbReference type="RuleBase" id="RU003560"/>
    </source>
</evidence>
<gene>
    <name evidence="7" type="ORF">FISHEDRAFT_66787</name>
</gene>
<dbReference type="EMBL" id="KN882046">
    <property type="protein sequence ID" value="KIY45730.1"/>
    <property type="molecule type" value="Genomic_DNA"/>
</dbReference>
<dbReference type="InterPro" id="IPR015421">
    <property type="entry name" value="PyrdxlP-dep_Trfase_major"/>
</dbReference>
<dbReference type="GO" id="GO:0008483">
    <property type="term" value="F:transaminase activity"/>
    <property type="evidence" value="ECO:0007669"/>
    <property type="project" value="UniProtKB-KW"/>
</dbReference>
<dbReference type="Gene3D" id="3.90.1150.10">
    <property type="entry name" value="Aspartate Aminotransferase, domain 1"/>
    <property type="match status" value="1"/>
</dbReference>
<dbReference type="InterPro" id="IPR015424">
    <property type="entry name" value="PyrdxlP-dep_Trfase"/>
</dbReference>
<comment type="cofactor">
    <cofactor evidence="1">
        <name>pyridoxal 5'-phosphate</name>
        <dbReference type="ChEBI" id="CHEBI:597326"/>
    </cofactor>
</comment>
<dbReference type="Proteomes" id="UP000054144">
    <property type="component" value="Unassembled WGS sequence"/>
</dbReference>
<dbReference type="PIRSF" id="PIRSF000521">
    <property type="entry name" value="Transaminase_4ab_Lys_Orn"/>
    <property type="match status" value="1"/>
</dbReference>